<proteinExistence type="predicted"/>
<evidence type="ECO:0008006" key="3">
    <source>
        <dbReference type="Google" id="ProtNLM"/>
    </source>
</evidence>
<dbReference type="RefSeq" id="WP_189397980.1">
    <property type="nucleotide sequence ID" value="NZ_BMXA01000001.1"/>
</dbReference>
<keyword evidence="2" id="KW-1185">Reference proteome</keyword>
<reference evidence="1" key="1">
    <citation type="journal article" date="2014" name="Int. J. Syst. Evol. Microbiol.">
        <title>Complete genome sequence of Corynebacterium casei LMG S-19264T (=DSM 44701T), isolated from a smear-ripened cheese.</title>
        <authorList>
            <consortium name="US DOE Joint Genome Institute (JGI-PGF)"/>
            <person name="Walter F."/>
            <person name="Albersmeier A."/>
            <person name="Kalinowski J."/>
            <person name="Ruckert C."/>
        </authorList>
    </citation>
    <scope>NUCLEOTIDE SEQUENCE</scope>
    <source>
        <strain evidence="1">KCTC 12711</strain>
    </source>
</reference>
<evidence type="ECO:0000313" key="2">
    <source>
        <dbReference type="Proteomes" id="UP000614811"/>
    </source>
</evidence>
<dbReference type="InterPro" id="IPR012348">
    <property type="entry name" value="RNR-like"/>
</dbReference>
<dbReference type="AlphaFoldDB" id="A0A918REU0"/>
<protein>
    <recommendedName>
        <fullName evidence="3">AurF domain containing protein</fullName>
    </recommendedName>
</protein>
<accession>A0A918REU0</accession>
<dbReference type="SUPFAM" id="SSF47240">
    <property type="entry name" value="Ferritin-like"/>
    <property type="match status" value="1"/>
</dbReference>
<dbReference type="InterPro" id="IPR009078">
    <property type="entry name" value="Ferritin-like_SF"/>
</dbReference>
<name>A0A918REU0_9GAMM</name>
<dbReference type="EMBL" id="BMXA01000001">
    <property type="protein sequence ID" value="GGZ96031.1"/>
    <property type="molecule type" value="Genomic_DNA"/>
</dbReference>
<organism evidence="1 2">
    <name type="scientific">Arenicella chitinivorans</name>
    <dbReference type="NCBI Taxonomy" id="1329800"/>
    <lineage>
        <taxon>Bacteria</taxon>
        <taxon>Pseudomonadati</taxon>
        <taxon>Pseudomonadota</taxon>
        <taxon>Gammaproteobacteria</taxon>
        <taxon>Arenicellales</taxon>
        <taxon>Arenicellaceae</taxon>
        <taxon>Arenicella</taxon>
    </lineage>
</organism>
<evidence type="ECO:0000313" key="1">
    <source>
        <dbReference type="EMBL" id="GGZ96031.1"/>
    </source>
</evidence>
<comment type="caution">
    <text evidence="1">The sequence shown here is derived from an EMBL/GenBank/DDBJ whole genome shotgun (WGS) entry which is preliminary data.</text>
</comment>
<reference evidence="1" key="2">
    <citation type="submission" date="2020-09" db="EMBL/GenBank/DDBJ databases">
        <authorList>
            <person name="Sun Q."/>
            <person name="Kim S."/>
        </authorList>
    </citation>
    <scope>NUCLEOTIDE SEQUENCE</scope>
    <source>
        <strain evidence="1">KCTC 12711</strain>
    </source>
</reference>
<dbReference type="Proteomes" id="UP000614811">
    <property type="component" value="Unassembled WGS sequence"/>
</dbReference>
<dbReference type="Gene3D" id="1.10.620.20">
    <property type="entry name" value="Ribonucleotide Reductase, subunit A"/>
    <property type="match status" value="1"/>
</dbReference>
<sequence length="291" mass="33658">MSSQAFQAVTSKLIANSVSQGINAFAYFDWPQTLEEDQYWFSPDALSVAHTDKRDELTEAELIRLAKWECVNSFSLNTLGERELIENMTNVMEQLKLGDAQEYLYHFINEENQHMWYFQKFCRAYAGKIYPSIAIPVEEKTLSKPLHHFLVFARIVLFEEIGHYFNIQNHKDERVHPFVRSINEAHYNDEARHITFGRRVLRELAADALTNDEDVAIATHELSKTLLVNYNALYNPSMYRDAGLESPMKIRSYLIDHPARQSLYKNVILKSANAAFVKIGITLNFPGDEND</sequence>
<dbReference type="Pfam" id="PF11583">
    <property type="entry name" value="AurF"/>
    <property type="match status" value="1"/>
</dbReference>
<dbReference type="GO" id="GO:0016491">
    <property type="term" value="F:oxidoreductase activity"/>
    <property type="evidence" value="ECO:0007669"/>
    <property type="project" value="InterPro"/>
</dbReference>
<gene>
    <name evidence="1" type="ORF">GCM10008090_00270</name>
</gene>
<dbReference type="InterPro" id="IPR025859">
    <property type="entry name" value="AurF/CmlI"/>
</dbReference>